<dbReference type="SMART" id="SM00267">
    <property type="entry name" value="GGDEF"/>
    <property type="match status" value="1"/>
</dbReference>
<dbReference type="InterPro" id="IPR043128">
    <property type="entry name" value="Rev_trsase/Diguanyl_cyclase"/>
</dbReference>
<dbReference type="SUPFAM" id="SSF55073">
    <property type="entry name" value="Nucleotide cyclase"/>
    <property type="match status" value="1"/>
</dbReference>
<dbReference type="Gene3D" id="3.20.20.450">
    <property type="entry name" value="EAL domain"/>
    <property type="match status" value="1"/>
</dbReference>
<feature type="domain" description="GGDEF" evidence="4">
    <location>
        <begin position="295"/>
        <end position="427"/>
    </location>
</feature>
<name>A0A7X5EZI9_9HYPH</name>
<dbReference type="PROSITE" id="PS50887">
    <property type="entry name" value="GGDEF"/>
    <property type="match status" value="1"/>
</dbReference>
<dbReference type="Proteomes" id="UP000586722">
    <property type="component" value="Unassembled WGS sequence"/>
</dbReference>
<keyword evidence="2" id="KW-0812">Transmembrane</keyword>
<dbReference type="NCBIfam" id="TIGR00254">
    <property type="entry name" value="GGDEF"/>
    <property type="match status" value="1"/>
</dbReference>
<comment type="caution">
    <text evidence="5">The sequence shown here is derived from an EMBL/GenBank/DDBJ whole genome shotgun (WGS) entry which is preliminary data.</text>
</comment>
<dbReference type="PANTHER" id="PTHR44757:SF10">
    <property type="entry name" value="MEMBRANE PROTEIN"/>
    <property type="match status" value="1"/>
</dbReference>
<dbReference type="InterPro" id="IPR000160">
    <property type="entry name" value="GGDEF_dom"/>
</dbReference>
<proteinExistence type="predicted"/>
<feature type="region of interest" description="Disordered" evidence="1">
    <location>
        <begin position="713"/>
        <end position="751"/>
    </location>
</feature>
<dbReference type="CDD" id="cd01948">
    <property type="entry name" value="EAL"/>
    <property type="match status" value="1"/>
</dbReference>
<dbReference type="InterPro" id="IPR035919">
    <property type="entry name" value="EAL_sf"/>
</dbReference>
<evidence type="ECO:0000313" key="6">
    <source>
        <dbReference type="Proteomes" id="UP000586722"/>
    </source>
</evidence>
<keyword evidence="2" id="KW-0472">Membrane</keyword>
<feature type="domain" description="EAL" evidence="3">
    <location>
        <begin position="436"/>
        <end position="687"/>
    </location>
</feature>
<reference evidence="6" key="1">
    <citation type="submission" date="2020-01" db="EMBL/GenBank/DDBJ databases">
        <authorList>
            <person name="Fang Y."/>
            <person name="Sun R."/>
            <person name="Nie L."/>
            <person name="He J."/>
            <person name="Hao L."/>
            <person name="Wang L."/>
            <person name="Su S."/>
            <person name="Lv E."/>
            <person name="Zhang Z."/>
            <person name="Xie R."/>
            <person name="Liu H."/>
        </authorList>
    </citation>
    <scope>NUCLEOTIDE SEQUENCE [LARGE SCALE GENOMIC DNA]</scope>
    <source>
        <strain evidence="6">XCT-53</strain>
    </source>
</reference>
<dbReference type="InterPro" id="IPR052155">
    <property type="entry name" value="Biofilm_reg_signaling"/>
</dbReference>
<dbReference type="Pfam" id="PF00990">
    <property type="entry name" value="GGDEF"/>
    <property type="match status" value="1"/>
</dbReference>
<protein>
    <submittedName>
        <fullName evidence="5">EAL domain-containing protein</fullName>
    </submittedName>
</protein>
<dbReference type="EMBL" id="JAABLQ010000001">
    <property type="protein sequence ID" value="NBN76991.1"/>
    <property type="molecule type" value="Genomic_DNA"/>
</dbReference>
<organism evidence="5 6">
    <name type="scientific">Pannonibacter tanglangensis</name>
    <dbReference type="NCBI Taxonomy" id="2750084"/>
    <lineage>
        <taxon>Bacteria</taxon>
        <taxon>Pseudomonadati</taxon>
        <taxon>Pseudomonadota</taxon>
        <taxon>Alphaproteobacteria</taxon>
        <taxon>Hyphomicrobiales</taxon>
        <taxon>Stappiaceae</taxon>
        <taxon>Pannonibacter</taxon>
    </lineage>
</organism>
<accession>A0A7X5EZI9</accession>
<dbReference type="AlphaFoldDB" id="A0A7X5EZI9"/>
<evidence type="ECO:0000256" key="2">
    <source>
        <dbReference type="SAM" id="Phobius"/>
    </source>
</evidence>
<dbReference type="CDD" id="cd01949">
    <property type="entry name" value="GGDEF"/>
    <property type="match status" value="1"/>
</dbReference>
<evidence type="ECO:0000313" key="5">
    <source>
        <dbReference type="EMBL" id="NBN76991.1"/>
    </source>
</evidence>
<sequence>MTPLSRRRNLATVGAILVLIALLAASVFASNRLMTRWLLVHSLESAISGWSQVAVSLHGRTPAGAAQDNAPRISTEGLRLTTLTDTFELKPAEEAAKPVLGDTPAYIQRLADQARRELGSDAVHAASAVVFPSATGWSLEQAQRLTAGLPERFFAAQVTADEVTRFLALLHDSSAPQATLYRTWWGGVEPLALIGTPMRREGQLYGASLMLVDIGQVIGSVNRVLMIVTALIVALCIFSLSISAFVLWVRFRDVVRTNRNIEFLAHHDPLTGLPNRAVFSAKLNEALRLAHAKASNLAVILIDVDKFKAINDTYGHGTGDIFLQVIADRLRSVFGEHLVARLSGDEFAVMVTSHSDVARMTKMASDMIAATKAPCVIDGIEIQISLSMGLARANDGSWRSSRLLHCADLALYRAKHSGRSTFVWYTSEMDAEAQKRKEIEAGLVKALKFDQFELVYQPQFSLHDNRLKGYEALIRWEHPTKGTISPDVFISVAEDTGLIEDIGDWVLRRACQEAATWEDKSLRVAVNFSPAQFRAGETQKKVAKAIAESGLDPRRLEIEITESLLIADTDAVVETLEDIHALGVTIAMDDFGTGYSSLSYLSRFPFDKIKIDRSFIRTLGRDIGTDAIVTSIIGLGRSLNVQITAEGVESQEQVTLLRAAGCDLVQGYLFGRPGAVRQGISTMSAAEAPLSRPHPDAADQTAAVADDDVREWTLDASGPDGKAASGGTNDALLQPLPAMPEDAMAARAAAQ</sequence>
<keyword evidence="2" id="KW-1133">Transmembrane helix</keyword>
<dbReference type="RefSeq" id="WP_161707720.1">
    <property type="nucleotide sequence ID" value="NZ_JAABLQ010000001.1"/>
</dbReference>
<gene>
    <name evidence="5" type="ORF">GWI72_01775</name>
</gene>
<feature type="compositionally biased region" description="Low complexity" evidence="1">
    <location>
        <begin position="739"/>
        <end position="751"/>
    </location>
</feature>
<dbReference type="InterPro" id="IPR001633">
    <property type="entry name" value="EAL_dom"/>
</dbReference>
<dbReference type="PROSITE" id="PS50883">
    <property type="entry name" value="EAL"/>
    <property type="match status" value="1"/>
</dbReference>
<evidence type="ECO:0000259" key="3">
    <source>
        <dbReference type="PROSITE" id="PS50883"/>
    </source>
</evidence>
<evidence type="ECO:0000259" key="4">
    <source>
        <dbReference type="PROSITE" id="PS50887"/>
    </source>
</evidence>
<keyword evidence="6" id="KW-1185">Reference proteome</keyword>
<feature type="transmembrane region" description="Helical" evidence="2">
    <location>
        <begin position="224"/>
        <end position="249"/>
    </location>
</feature>
<evidence type="ECO:0000256" key="1">
    <source>
        <dbReference type="SAM" id="MobiDB-lite"/>
    </source>
</evidence>
<dbReference type="InterPro" id="IPR029787">
    <property type="entry name" value="Nucleotide_cyclase"/>
</dbReference>
<dbReference type="SUPFAM" id="SSF141868">
    <property type="entry name" value="EAL domain-like"/>
    <property type="match status" value="1"/>
</dbReference>
<dbReference type="Pfam" id="PF00563">
    <property type="entry name" value="EAL"/>
    <property type="match status" value="1"/>
</dbReference>
<dbReference type="SMART" id="SM00052">
    <property type="entry name" value="EAL"/>
    <property type="match status" value="1"/>
</dbReference>
<dbReference type="PANTHER" id="PTHR44757">
    <property type="entry name" value="DIGUANYLATE CYCLASE DGCP"/>
    <property type="match status" value="1"/>
</dbReference>
<dbReference type="Gene3D" id="3.30.70.270">
    <property type="match status" value="1"/>
</dbReference>